<keyword evidence="22" id="KW-0472">Membrane</keyword>
<keyword evidence="26" id="KW-1185">Reference proteome</keyword>
<name>A0A1P8BGP6_ARATH</name>
<keyword evidence="8 21" id="KW-0349">Heme</keyword>
<evidence type="ECO:0000256" key="17">
    <source>
        <dbReference type="PIRSR" id="PIRSR600823-2"/>
    </source>
</evidence>
<feature type="disulfide bond" evidence="20">
    <location>
        <begin position="86"/>
        <end position="162"/>
    </location>
</feature>
<dbReference type="GO" id="GO:0006979">
    <property type="term" value="P:response to oxidative stress"/>
    <property type="evidence" value="ECO:0007669"/>
    <property type="project" value="UniProtKB-UniRule"/>
</dbReference>
<comment type="similarity">
    <text evidence="21">Belongs to the peroxidase family. Classical plant (class III) peroxidase subfamily.</text>
</comment>
<dbReference type="InterPro" id="IPR000823">
    <property type="entry name" value="Peroxidase_pln"/>
</dbReference>
<dbReference type="ExpressionAtlas" id="A0A1P8BGP6">
    <property type="expression patterns" value="baseline and differential"/>
</dbReference>
<evidence type="ECO:0000256" key="10">
    <source>
        <dbReference type="ARBA" id="ARBA00022729"/>
    </source>
</evidence>
<evidence type="ECO:0000313" key="24">
    <source>
        <dbReference type="Araport" id="AT5G17820"/>
    </source>
</evidence>
<keyword evidence="22" id="KW-0812">Transmembrane</keyword>
<dbReference type="FunFam" id="1.10.420.10:FF:000007">
    <property type="entry name" value="Peroxidase"/>
    <property type="match status" value="1"/>
</dbReference>
<keyword evidence="10" id="KW-0732">Signal</keyword>
<proteinExistence type="evidence at protein level"/>
<evidence type="ECO:0000256" key="18">
    <source>
        <dbReference type="PIRSR" id="PIRSR600823-3"/>
    </source>
</evidence>
<feature type="binding site" evidence="18">
    <location>
        <position position="286"/>
    </location>
    <ligand>
        <name>Ca(2+)</name>
        <dbReference type="ChEBI" id="CHEBI:29108"/>
        <label>2</label>
    </ligand>
</feature>
<evidence type="ECO:0000256" key="14">
    <source>
        <dbReference type="ARBA" id="ARBA00023157"/>
    </source>
</evidence>
<evidence type="ECO:0007829" key="29">
    <source>
        <dbReference type="ProteomicsDB" id="A0A1P8BGP6"/>
    </source>
</evidence>
<reference evidence="26" key="2">
    <citation type="journal article" date="2017" name="Plant J.">
        <title>Araport11: a complete reannotation of the Arabidopsis thaliana reference genome.</title>
        <authorList>
            <person name="Cheng C.Y."/>
            <person name="Krishnakumar V."/>
            <person name="Chan A.P."/>
            <person name="Thibaud-Nissen F."/>
            <person name="Schobel S."/>
            <person name="Town C.D."/>
        </authorList>
    </citation>
    <scope>GENOME REANNOTATION</scope>
    <source>
        <strain evidence="26">cv. Columbia</strain>
    </source>
</reference>
<evidence type="ECO:0000256" key="2">
    <source>
        <dbReference type="ARBA" id="ARBA00002322"/>
    </source>
</evidence>
<dbReference type="PRINTS" id="PR00458">
    <property type="entry name" value="PEROXIDASE"/>
</dbReference>
<keyword evidence="13 18" id="KW-0408">Iron</keyword>
<evidence type="ECO:0000256" key="1">
    <source>
        <dbReference type="ARBA" id="ARBA00000189"/>
    </source>
</evidence>
<dbReference type="InterPro" id="IPR019793">
    <property type="entry name" value="Peroxidases_heam-ligand_BS"/>
</dbReference>
<keyword evidence="14 20" id="KW-1015">Disulfide bond</keyword>
<dbReference type="PANTHER" id="PTHR31517:SF59">
    <property type="entry name" value="PEROXIDASE"/>
    <property type="match status" value="1"/>
</dbReference>
<feature type="binding site" description="axial binding residue" evidence="18">
    <location>
        <position position="238"/>
    </location>
    <ligand>
        <name>heme b</name>
        <dbReference type="ChEBI" id="CHEBI:60344"/>
    </ligand>
    <ligandPart>
        <name>Fe</name>
        <dbReference type="ChEBI" id="CHEBI:18248"/>
    </ligandPart>
</feature>
<dbReference type="Proteomes" id="UP000006548">
    <property type="component" value="Chromosome 5"/>
</dbReference>
<dbReference type="OrthoDB" id="2113341at2759"/>
<sequence length="366" mass="40649">MYMRCINLLGSKLYFEGWLYIYIYTLWLILNDSQPFPQEVINQYIEENFQPQKMMKGAKFSSLLVLFFIFPIAFAQLRVGFYSQSCPQAETIVRNLVRQRFGVTPTVTAALLRMHFHDCFVKGCDASLLIDSTNSEKTAGPNGSVREFDLIDRIKAQLEAACPSTVSCADIVTLATRDSVALAGGPSYSIPTGRRDGRVSNNLDVTLPGPTISVSGAVSLFTNKGMNTFDAVALLGAHTVGQGNCGLFSDRITSFQGTGRPDPSMDPALVTSLRNTCRNSATAALDQSSPLRFDNQFFKQIRKRRGVLQVDQRLASDPQTRGIVARYANNNAFFKRQFVRAMVKMGAVDVLTGRNGEIRRNCRRFN</sequence>
<organism evidence="25 26">
    <name type="scientific">Arabidopsis thaliana</name>
    <name type="common">Mouse-ear cress</name>
    <dbReference type="NCBI Taxonomy" id="3702"/>
    <lineage>
        <taxon>Eukaryota</taxon>
        <taxon>Viridiplantae</taxon>
        <taxon>Streptophyta</taxon>
        <taxon>Embryophyta</taxon>
        <taxon>Tracheophyta</taxon>
        <taxon>Spermatophyta</taxon>
        <taxon>Magnoliopsida</taxon>
        <taxon>eudicotyledons</taxon>
        <taxon>Gunneridae</taxon>
        <taxon>Pentapetalae</taxon>
        <taxon>rosids</taxon>
        <taxon>malvids</taxon>
        <taxon>Brassicales</taxon>
        <taxon>Brassicaceae</taxon>
        <taxon>Camelineae</taxon>
        <taxon>Arabidopsis</taxon>
    </lineage>
</organism>
<keyword evidence="28 29" id="KW-1267">Proteomics identification</keyword>
<evidence type="ECO:0000256" key="20">
    <source>
        <dbReference type="PIRSR" id="PIRSR600823-5"/>
    </source>
</evidence>
<evidence type="ECO:0007829" key="28">
    <source>
        <dbReference type="PeptideAtlas" id="A0A1P8BGP6"/>
    </source>
</evidence>
<feature type="disulfide bond" evidence="20">
    <location>
        <begin position="245"/>
        <end position="277"/>
    </location>
</feature>
<dbReference type="GeneID" id="831650"/>
<dbReference type="Gene3D" id="1.10.420.10">
    <property type="entry name" value="Peroxidase, domain 2"/>
    <property type="match status" value="1"/>
</dbReference>
<evidence type="ECO:0000256" key="6">
    <source>
        <dbReference type="ARBA" id="ARBA00022525"/>
    </source>
</evidence>
<evidence type="ECO:0000256" key="15">
    <source>
        <dbReference type="ARBA" id="ARBA00023324"/>
    </source>
</evidence>
<feature type="binding site" evidence="17">
    <location>
        <position position="208"/>
    </location>
    <ligand>
        <name>substrate</name>
    </ligand>
</feature>
<dbReference type="GO" id="GO:0020037">
    <property type="term" value="F:heme binding"/>
    <property type="evidence" value="ECO:0007669"/>
    <property type="project" value="UniProtKB-UniRule"/>
</dbReference>
<evidence type="ECO:0000256" key="5">
    <source>
        <dbReference type="ARBA" id="ARBA00012313"/>
    </source>
</evidence>
<evidence type="ECO:0000256" key="16">
    <source>
        <dbReference type="PIRSR" id="PIRSR600823-1"/>
    </source>
</evidence>
<dbReference type="Araport" id="AT5G17820"/>
<dbReference type="PRINTS" id="PR00461">
    <property type="entry name" value="PLPEROXIDASE"/>
</dbReference>
<feature type="transmembrane region" description="Helical" evidence="22">
    <location>
        <begin position="60"/>
        <end position="81"/>
    </location>
</feature>
<evidence type="ECO:0000259" key="23">
    <source>
        <dbReference type="PROSITE" id="PS50873"/>
    </source>
</evidence>
<protein>
    <recommendedName>
        <fullName evidence="5 21">Peroxidase</fullName>
        <ecNumber evidence="5 21">1.11.1.7</ecNumber>
    </recommendedName>
</protein>
<evidence type="ECO:0000256" key="19">
    <source>
        <dbReference type="PIRSR" id="PIRSR600823-4"/>
    </source>
</evidence>
<comment type="cofactor">
    <cofactor evidence="18 21">
        <name>heme b</name>
        <dbReference type="ChEBI" id="CHEBI:60344"/>
    </cofactor>
    <text evidence="18 21">Binds 1 heme b (iron(II)-protoporphyrin IX) group per subunit.</text>
</comment>
<dbReference type="GO" id="GO:0046872">
    <property type="term" value="F:metal ion binding"/>
    <property type="evidence" value="ECO:0007669"/>
    <property type="project" value="UniProtKB-UniRule"/>
</dbReference>
<dbReference type="FunFam" id="1.10.520.10:FF:000001">
    <property type="entry name" value="Peroxidase"/>
    <property type="match status" value="1"/>
</dbReference>
<evidence type="ECO:0000256" key="11">
    <source>
        <dbReference type="ARBA" id="ARBA00022837"/>
    </source>
</evidence>
<reference evidence="25 26" key="1">
    <citation type="journal article" date="2000" name="Nature">
        <title>Sequence and analysis of chromosome 5 of the plant Arabidopsis thaliana.</title>
        <authorList>
            <consortium name="Kazusa DNA Research Institute"/>
            <consortium name="Cold Spring Harbor and Washington University in St Louis Sequencing Consortium"/>
            <consortium name="European Union Arabidopsis Genome Sequencing Consortium"/>
            <person name="Tabata S."/>
            <person name="Kaneko T."/>
            <person name="Nakamura Y."/>
            <person name="Kotani H."/>
            <person name="Kato T."/>
            <person name="Asamizu E."/>
            <person name="Miyajima N."/>
            <person name="Sasamoto S."/>
            <person name="Kimura T."/>
            <person name="Hosouchi T."/>
            <person name="Kawashima K."/>
            <person name="Kohara M."/>
            <person name="Matsumoto M."/>
            <person name="Matsuno A."/>
            <person name="Muraki A."/>
            <person name="Nakayama S."/>
            <person name="Nakazaki N."/>
            <person name="Naruo K."/>
            <person name="Okumura S."/>
            <person name="Shinpo S."/>
            <person name="Takeuchi C."/>
            <person name="Wada T."/>
            <person name="Watanabe A."/>
            <person name="Yamada M."/>
            <person name="Yasuda M."/>
            <person name="Sato S."/>
            <person name="de la Bastide M."/>
            <person name="Huang E."/>
            <person name="Spiegel L."/>
            <person name="Gnoj L."/>
            <person name="O'Shaughnessy A."/>
            <person name="Preston R."/>
            <person name="Habermann K."/>
            <person name="Murray J."/>
            <person name="Johnson D."/>
            <person name="Rohlfing T."/>
            <person name="Nelson J."/>
            <person name="Stoneking T."/>
            <person name="Pepin K."/>
            <person name="Spieth J."/>
            <person name="Sekhon M."/>
            <person name="Armstrong J."/>
            <person name="Becker M."/>
            <person name="Belter E."/>
            <person name="Cordum H."/>
            <person name="Cordes M."/>
            <person name="Courtney L."/>
            <person name="Courtney W."/>
            <person name="Dante M."/>
            <person name="Du H."/>
            <person name="Edwards J."/>
            <person name="Fryman J."/>
            <person name="Haakensen B."/>
            <person name="Lamar E."/>
            <person name="Latreille P."/>
            <person name="Leonard S."/>
            <person name="Meyer R."/>
            <person name="Mulvaney E."/>
            <person name="Ozersky P."/>
            <person name="Riley A."/>
            <person name="Strowmatt C."/>
            <person name="Wagner-McPherson C."/>
            <person name="Wollam A."/>
            <person name="Yoakum M."/>
            <person name="Bell M."/>
            <person name="Dedhia N."/>
            <person name="Parnell L."/>
            <person name="Shah R."/>
            <person name="Rodriguez M."/>
            <person name="See L.H."/>
            <person name="Vil D."/>
            <person name="Baker J."/>
            <person name="Kirchoff K."/>
            <person name="Toth K."/>
            <person name="King L."/>
            <person name="Bahret A."/>
            <person name="Miller B."/>
            <person name="Marra M."/>
            <person name="Martienssen R."/>
            <person name="McCombie W.R."/>
            <person name="Wilson R.K."/>
            <person name="Murphy G."/>
            <person name="Bancroft I."/>
            <person name="Volckaert G."/>
            <person name="Wambutt R."/>
            <person name="Dusterhoft A."/>
            <person name="Stiekema W."/>
            <person name="Pohl T."/>
            <person name="Entian K.D."/>
            <person name="Terryn N."/>
            <person name="Hartley N."/>
            <person name="Bent E."/>
            <person name="Johnson S."/>
            <person name="Langham S.A."/>
            <person name="McCullagh B."/>
            <person name="Robben J."/>
            <person name="Grymonprez B."/>
            <person name="Zimmermann W."/>
            <person name="Ramsperger U."/>
            <person name="Wedler H."/>
            <person name="Balke K."/>
            <person name="Wedler E."/>
            <person name="Peters S."/>
            <person name="van Staveren M."/>
            <person name="Dirkse W."/>
            <person name="Mooijman P."/>
            <person name="Lankhorst R.K."/>
            <person name="Weitzenegger T."/>
            <person name="Bothe G."/>
            <person name="Rose M."/>
            <person name="Hauf J."/>
            <person name="Berneiser S."/>
            <person name="Hempel S."/>
            <person name="Feldpausch M."/>
            <person name="Lamberth S."/>
            <person name="Villarroel R."/>
            <person name="Gielen J."/>
            <person name="Ardiles W."/>
            <person name="Bents O."/>
            <person name="Lemcke K."/>
            <person name="Kolesov G."/>
            <person name="Mayer K."/>
            <person name="Rudd S."/>
            <person name="Schoof H."/>
            <person name="Schueller C."/>
            <person name="Zaccaria P."/>
            <person name="Mewes H.W."/>
            <person name="Bevan M."/>
            <person name="Fransz P."/>
        </authorList>
    </citation>
    <scope>NUCLEOTIDE SEQUENCE [LARGE SCALE GENOMIC DNA]</scope>
    <source>
        <strain evidence="26">cv. Columbia</strain>
    </source>
</reference>
<dbReference type="InterPro" id="IPR010255">
    <property type="entry name" value="Haem_peroxidase_sf"/>
</dbReference>
<dbReference type="Gene3D" id="1.10.520.10">
    <property type="match status" value="1"/>
</dbReference>
<accession>A0A1P8BGP6</accession>
<keyword evidence="9 18" id="KW-0479">Metal-binding</keyword>
<gene>
    <name evidence="27" type="primary">PER57</name>
    <name evidence="25" type="synonym">MVA3.170</name>
    <name evidence="25" type="synonym">MVA3_170</name>
    <name evidence="24 25" type="ordered locus">At5g17820</name>
</gene>
<evidence type="ECO:0000256" key="22">
    <source>
        <dbReference type="SAM" id="Phobius"/>
    </source>
</evidence>
<keyword evidence="7 21" id="KW-0575">Peroxidase</keyword>
<dbReference type="GO" id="GO:0140825">
    <property type="term" value="F:lactoperoxidase activity"/>
    <property type="evidence" value="ECO:0007669"/>
    <property type="project" value="UniProtKB-EC"/>
</dbReference>
<dbReference type="PANTHER" id="PTHR31517">
    <property type="match status" value="1"/>
</dbReference>
<dbReference type="AlphaFoldDB" id="A0A1P8BGP6"/>
<dbReference type="GO" id="GO:0042744">
    <property type="term" value="P:hydrogen peroxide catabolic process"/>
    <property type="evidence" value="ECO:0007669"/>
    <property type="project" value="UniProtKB-KW"/>
</dbReference>
<dbReference type="EC" id="1.11.1.7" evidence="5 21"/>
<keyword evidence="6 21" id="KW-0964">Secreted</keyword>
<feature type="binding site" evidence="18">
    <location>
        <position position="125"/>
    </location>
    <ligand>
        <name>Ca(2+)</name>
        <dbReference type="ChEBI" id="CHEBI:29108"/>
        <label>1</label>
    </ligand>
</feature>
<comment type="cofactor">
    <cofactor evidence="18 21">
        <name>Ca(2+)</name>
        <dbReference type="ChEBI" id="CHEBI:29108"/>
    </cofactor>
    <text evidence="18 21">Binds 2 calcium ions per subunit.</text>
</comment>
<keyword evidence="22" id="KW-1133">Transmembrane helix</keyword>
<evidence type="ECO:0000313" key="27">
    <source>
        <dbReference type="TAIR" id="AT5G17820"/>
    </source>
</evidence>
<dbReference type="PROSITE" id="PS50873">
    <property type="entry name" value="PEROXIDASE_4"/>
    <property type="match status" value="1"/>
</dbReference>
<dbReference type="InterPro" id="IPR002016">
    <property type="entry name" value="Haem_peroxidase"/>
</dbReference>
<evidence type="ECO:0000256" key="9">
    <source>
        <dbReference type="ARBA" id="ARBA00022723"/>
    </source>
</evidence>
<comment type="similarity">
    <text evidence="4">Belongs to the peroxidase family. Ascorbate peroxidase subfamily.</text>
</comment>
<keyword evidence="15 21" id="KW-0376">Hydrogen peroxide</keyword>
<dbReference type="EMBL" id="CP002688">
    <property type="protein sequence ID" value="ANM70717.1"/>
    <property type="molecule type" value="Genomic_DNA"/>
</dbReference>
<evidence type="ECO:0000256" key="12">
    <source>
        <dbReference type="ARBA" id="ARBA00023002"/>
    </source>
</evidence>
<evidence type="ECO:0000256" key="21">
    <source>
        <dbReference type="RuleBase" id="RU362060"/>
    </source>
</evidence>
<evidence type="ECO:0000313" key="25">
    <source>
        <dbReference type="EMBL" id="ANM70717.1"/>
    </source>
</evidence>
<feature type="domain" description="Plant heme peroxidase family profile" evidence="23">
    <location>
        <begin position="76"/>
        <end position="366"/>
    </location>
</feature>
<feature type="transmembrane region" description="Helical" evidence="22">
    <location>
        <begin position="12"/>
        <end position="30"/>
    </location>
</feature>
<feature type="binding site" evidence="18">
    <location>
        <position position="118"/>
    </location>
    <ligand>
        <name>Ca(2+)</name>
        <dbReference type="ChEBI" id="CHEBI:29108"/>
        <label>1</label>
    </ligand>
</feature>
<dbReference type="Pfam" id="PF00141">
    <property type="entry name" value="peroxidase"/>
    <property type="match status" value="1"/>
</dbReference>
<evidence type="ECO:0000256" key="7">
    <source>
        <dbReference type="ARBA" id="ARBA00022559"/>
    </source>
</evidence>
<dbReference type="SUPFAM" id="SSF48113">
    <property type="entry name" value="Heme-dependent peroxidases"/>
    <property type="match status" value="1"/>
</dbReference>
<feature type="binding site" evidence="18">
    <location>
        <position position="123"/>
    </location>
    <ligand>
        <name>Ca(2+)</name>
        <dbReference type="ChEBI" id="CHEBI:29108"/>
        <label>1</label>
    </ligand>
</feature>
<feature type="binding site" evidence="18">
    <location>
        <position position="136"/>
    </location>
    <ligand>
        <name>Ca(2+)</name>
        <dbReference type="ChEBI" id="CHEBI:29108"/>
        <label>1</label>
    </ligand>
</feature>
<comment type="function">
    <text evidence="2">Removal of H(2)O(2), oxidation of toxic reductants, biosynthesis and degradation of lignin, suberization, auxin catabolism, response to environmental stresses such as wounding, pathogen attack and oxidative stress. These functions might be dependent on each isozyme/isoform in each plant tissue.</text>
</comment>
<dbReference type="RefSeq" id="NP_001332303.1">
    <property type="nucleotide sequence ID" value="NM_001343524.1"/>
</dbReference>
<feature type="site" description="Transition state stabilizer" evidence="19">
    <location>
        <position position="113"/>
    </location>
</feature>
<feature type="active site" description="Proton acceptor" evidence="16">
    <location>
        <position position="117"/>
    </location>
</feature>
<evidence type="ECO:0000256" key="8">
    <source>
        <dbReference type="ARBA" id="ARBA00022617"/>
    </source>
</evidence>
<feature type="binding site" evidence="18">
    <location>
        <position position="294"/>
    </location>
    <ligand>
        <name>Ca(2+)</name>
        <dbReference type="ChEBI" id="CHEBI:29108"/>
        <label>2</label>
    </ligand>
</feature>
<dbReference type="SMR" id="A0A1P8BGP6"/>
<dbReference type="PROSITE" id="PS00435">
    <property type="entry name" value="PEROXIDASE_1"/>
    <property type="match status" value="1"/>
</dbReference>
<evidence type="ECO:0000256" key="3">
    <source>
        <dbReference type="ARBA" id="ARBA00004116"/>
    </source>
</evidence>
<dbReference type="TAIR" id="AT5G17820">
    <property type="gene designation" value="PER57"/>
</dbReference>
<feature type="disulfide bond" evidence="20">
    <location>
        <begin position="168"/>
        <end position="362"/>
    </location>
</feature>
<feature type="binding site" evidence="18">
    <location>
        <position position="127"/>
    </location>
    <ligand>
        <name>Ca(2+)</name>
        <dbReference type="ChEBI" id="CHEBI:29108"/>
        <label>1</label>
    </ligand>
</feature>
<dbReference type="GO" id="GO:0005773">
    <property type="term" value="C:vacuole"/>
    <property type="evidence" value="ECO:0007669"/>
    <property type="project" value="UniProtKB-SubCell"/>
</dbReference>
<keyword evidence="12 21" id="KW-0560">Oxidoreductase</keyword>
<keyword evidence="11 18" id="KW-0106">Calcium</keyword>
<dbReference type="InterPro" id="IPR033905">
    <property type="entry name" value="Secretory_peroxidase"/>
</dbReference>
<comment type="subcellular location">
    <subcellularLocation>
        <location evidence="21">Secreted</location>
    </subcellularLocation>
    <subcellularLocation>
        <location evidence="3">Vacuole</location>
    </subcellularLocation>
</comment>
<dbReference type="PROSITE" id="PS00436">
    <property type="entry name" value="PEROXIDASE_2"/>
    <property type="match status" value="1"/>
</dbReference>
<feature type="disulfide bond" evidence="20">
    <location>
        <begin position="119"/>
        <end position="124"/>
    </location>
</feature>
<feature type="binding site" evidence="18">
    <location>
        <position position="239"/>
    </location>
    <ligand>
        <name>Ca(2+)</name>
        <dbReference type="ChEBI" id="CHEBI:29108"/>
        <label>2</label>
    </ligand>
</feature>
<dbReference type="CDD" id="cd00693">
    <property type="entry name" value="secretory_peroxidase"/>
    <property type="match status" value="1"/>
</dbReference>
<evidence type="ECO:0000256" key="4">
    <source>
        <dbReference type="ARBA" id="ARBA00006873"/>
    </source>
</evidence>
<feature type="binding site" evidence="18">
    <location>
        <position position="121"/>
    </location>
    <ligand>
        <name>Ca(2+)</name>
        <dbReference type="ChEBI" id="CHEBI:29108"/>
        <label>1</label>
    </ligand>
</feature>
<dbReference type="InterPro" id="IPR019794">
    <property type="entry name" value="Peroxidases_AS"/>
</dbReference>
<evidence type="ECO:0000313" key="26">
    <source>
        <dbReference type="Proteomes" id="UP000006548"/>
    </source>
</evidence>
<evidence type="ECO:0000256" key="13">
    <source>
        <dbReference type="ARBA" id="ARBA00023004"/>
    </source>
</evidence>
<comment type="catalytic activity">
    <reaction evidence="1 21">
        <text>2 a phenolic donor + H2O2 = 2 a phenolic radical donor + 2 H2O</text>
        <dbReference type="Rhea" id="RHEA:56136"/>
        <dbReference type="ChEBI" id="CHEBI:15377"/>
        <dbReference type="ChEBI" id="CHEBI:16240"/>
        <dbReference type="ChEBI" id="CHEBI:139520"/>
        <dbReference type="ChEBI" id="CHEBI:139521"/>
        <dbReference type="EC" id="1.11.1.7"/>
    </reaction>
</comment>
<dbReference type="GO" id="GO:0005576">
    <property type="term" value="C:extracellular region"/>
    <property type="evidence" value="ECO:0007669"/>
    <property type="project" value="UniProtKB-SubCell"/>
</dbReference>